<sequence length="452" mass="51366">MKKRYLLAAFLMAGFSQTFAQKTEQIKLLTLDPGHFHAALVQKNMFPNVSSEVKVYAPQGKDLDMHLARINGYNTRAQNSTAWKEILYTSPDFFEKMVQEKAGNVVVMAGNNKKKTEYIKKAIDAGFNVLADKPMVIDPQNFDMLKAAFESAKKQGVLLYDIMTERSEITTMLQRELSMDASVFGTLQKGTPENPAVTKESVHHFWKYVSGSVLTRPAWFMDVAQQGEGIVDVNTHLVDLIQWECFPEQIIDYKKEIKVNSAKRWATDMTLAQFKDITQLEQFPDYLKKDVKGDVLKVYSNGEINYTIRGVHAKASVTWAYKAPEGGGDTHYSIMRGTKSNLVIRQGAEQKYQPVLYIEPAKNVADFEQKLTKAVEKVAQKFPGISIQKNEKGWELVIPDKYKDGHEAHFGLVAQRYMQYLKDGKLPVWEVPNMLAKYYTTTEALKLAQKSK</sequence>
<gene>
    <name evidence="4" type="ORF">QM480_01155</name>
</gene>
<proteinExistence type="predicted"/>
<evidence type="ECO:0000313" key="5">
    <source>
        <dbReference type="Proteomes" id="UP001236569"/>
    </source>
</evidence>
<dbReference type="Gene3D" id="3.30.360.10">
    <property type="entry name" value="Dihydrodipicolinate Reductase, domain 2"/>
    <property type="match status" value="1"/>
</dbReference>
<dbReference type="EMBL" id="JASHID010000001">
    <property type="protein sequence ID" value="MDI9862914.1"/>
    <property type="molecule type" value="Genomic_DNA"/>
</dbReference>
<dbReference type="InterPro" id="IPR032459">
    <property type="entry name" value="Oxidoreduct_C"/>
</dbReference>
<reference evidence="4 5" key="1">
    <citation type="submission" date="2023-05" db="EMBL/GenBank/DDBJ databases">
        <title>Novel species of genus Flectobacillus isolated from stream in China.</title>
        <authorList>
            <person name="Lu H."/>
        </authorList>
    </citation>
    <scope>NUCLEOTIDE SEQUENCE [LARGE SCALE GENOMIC DNA]</scope>
    <source>
        <strain evidence="4 5">DC10W</strain>
    </source>
</reference>
<dbReference type="Gene3D" id="3.40.50.720">
    <property type="entry name" value="NAD(P)-binding Rossmann-like Domain"/>
    <property type="match status" value="1"/>
</dbReference>
<dbReference type="Pfam" id="PF01408">
    <property type="entry name" value="GFO_IDH_MocA"/>
    <property type="match status" value="1"/>
</dbReference>
<dbReference type="Pfam" id="PF16490">
    <property type="entry name" value="Oxidoreduct_C"/>
    <property type="match status" value="1"/>
</dbReference>
<dbReference type="SUPFAM" id="SSF51735">
    <property type="entry name" value="NAD(P)-binding Rossmann-fold domains"/>
    <property type="match status" value="1"/>
</dbReference>
<feature type="signal peptide" evidence="1">
    <location>
        <begin position="1"/>
        <end position="20"/>
    </location>
</feature>
<feature type="chain" id="PRO_5046902469" evidence="1">
    <location>
        <begin position="21"/>
        <end position="452"/>
    </location>
</feature>
<dbReference type="Proteomes" id="UP001236569">
    <property type="component" value="Unassembled WGS sequence"/>
</dbReference>
<evidence type="ECO:0000259" key="3">
    <source>
        <dbReference type="Pfam" id="PF16490"/>
    </source>
</evidence>
<organism evidence="4 5">
    <name type="scientific">Flectobacillus longus</name>
    <dbReference type="NCBI Taxonomy" id="2984207"/>
    <lineage>
        <taxon>Bacteria</taxon>
        <taxon>Pseudomonadati</taxon>
        <taxon>Bacteroidota</taxon>
        <taxon>Cytophagia</taxon>
        <taxon>Cytophagales</taxon>
        <taxon>Flectobacillaceae</taxon>
        <taxon>Flectobacillus</taxon>
    </lineage>
</organism>
<evidence type="ECO:0000259" key="2">
    <source>
        <dbReference type="Pfam" id="PF01408"/>
    </source>
</evidence>
<evidence type="ECO:0000256" key="1">
    <source>
        <dbReference type="SAM" id="SignalP"/>
    </source>
</evidence>
<feature type="domain" description="Putative oxidoreductase C-terminal" evidence="3">
    <location>
        <begin position="173"/>
        <end position="448"/>
    </location>
</feature>
<name>A0ABT6YHL4_9BACT</name>
<dbReference type="RefSeq" id="WP_283368269.1">
    <property type="nucleotide sequence ID" value="NZ_JASHID010000001.1"/>
</dbReference>
<comment type="caution">
    <text evidence="4">The sequence shown here is derived from an EMBL/GenBank/DDBJ whole genome shotgun (WGS) entry which is preliminary data.</text>
</comment>
<protein>
    <submittedName>
        <fullName evidence="4">Oxidoreductase C-terminal domain-containing protein</fullName>
    </submittedName>
</protein>
<accession>A0ABT6YHL4</accession>
<keyword evidence="1" id="KW-0732">Signal</keyword>
<dbReference type="InterPro" id="IPR036291">
    <property type="entry name" value="NAD(P)-bd_dom_sf"/>
</dbReference>
<keyword evidence="5" id="KW-1185">Reference proteome</keyword>
<feature type="domain" description="Gfo/Idh/MocA-like oxidoreductase N-terminal" evidence="2">
    <location>
        <begin position="87"/>
        <end position="158"/>
    </location>
</feature>
<dbReference type="InterPro" id="IPR000683">
    <property type="entry name" value="Gfo/Idh/MocA-like_OxRdtase_N"/>
</dbReference>
<evidence type="ECO:0000313" key="4">
    <source>
        <dbReference type="EMBL" id="MDI9862914.1"/>
    </source>
</evidence>